<feature type="region of interest" description="Disordered" evidence="1">
    <location>
        <begin position="1"/>
        <end position="20"/>
    </location>
</feature>
<protein>
    <submittedName>
        <fullName evidence="2">Uncharacterized protein</fullName>
    </submittedName>
</protein>
<dbReference type="Proteomes" id="UP001245184">
    <property type="component" value="Unassembled WGS sequence"/>
</dbReference>
<gene>
    <name evidence="2" type="ORF">QF025_000864</name>
</gene>
<sequence>MSKTLSCQSRTSTNSAAADDSTHRFVRAADSLPLLPQVPIGEACSLTARANAEAIALFIQPCTTGIWNGER</sequence>
<proteinExistence type="predicted"/>
<name>A0ABD5CA52_9BURK</name>
<evidence type="ECO:0000256" key="1">
    <source>
        <dbReference type="SAM" id="MobiDB-lite"/>
    </source>
</evidence>
<accession>A0ABD5CA52</accession>
<reference evidence="2 3" key="1">
    <citation type="submission" date="2023-08" db="EMBL/GenBank/DDBJ databases">
        <title>Genome sequencing of plant associated microbes to promote plant fitness in Sorghum bicolor and Oryza sativa.</title>
        <authorList>
            <person name="Coleman-Derr D."/>
        </authorList>
    </citation>
    <scope>NUCLEOTIDE SEQUENCE [LARGE SCALE GENOMIC DNA]</scope>
    <source>
        <strain evidence="2 3">SLBN-33</strain>
    </source>
</reference>
<organism evidence="2 3">
    <name type="scientific">Paraburkholderia graminis</name>
    <dbReference type="NCBI Taxonomy" id="60548"/>
    <lineage>
        <taxon>Bacteria</taxon>
        <taxon>Pseudomonadati</taxon>
        <taxon>Pseudomonadota</taxon>
        <taxon>Betaproteobacteria</taxon>
        <taxon>Burkholderiales</taxon>
        <taxon>Burkholderiaceae</taxon>
        <taxon>Paraburkholderia</taxon>
    </lineage>
</organism>
<evidence type="ECO:0000313" key="2">
    <source>
        <dbReference type="EMBL" id="MDR6202144.1"/>
    </source>
</evidence>
<dbReference type="AlphaFoldDB" id="A0ABD5CA52"/>
<comment type="caution">
    <text evidence="2">The sequence shown here is derived from an EMBL/GenBank/DDBJ whole genome shotgun (WGS) entry which is preliminary data.</text>
</comment>
<evidence type="ECO:0000313" key="3">
    <source>
        <dbReference type="Proteomes" id="UP001245184"/>
    </source>
</evidence>
<feature type="compositionally biased region" description="Polar residues" evidence="1">
    <location>
        <begin position="1"/>
        <end position="16"/>
    </location>
</feature>
<dbReference type="EMBL" id="JAVIZN010000002">
    <property type="protein sequence ID" value="MDR6202144.1"/>
    <property type="molecule type" value="Genomic_DNA"/>
</dbReference>